<dbReference type="EMBL" id="CP041186">
    <property type="protein sequence ID" value="QDG51751.1"/>
    <property type="molecule type" value="Genomic_DNA"/>
</dbReference>
<proteinExistence type="predicted"/>
<dbReference type="AlphaFoldDB" id="A0A4Y6PTU9"/>
<evidence type="ECO:0000259" key="2">
    <source>
        <dbReference type="Pfam" id="PF05157"/>
    </source>
</evidence>
<accession>A0A4Y6PTU9</accession>
<dbReference type="InterPro" id="IPR007831">
    <property type="entry name" value="T2SS_GspE_N"/>
</dbReference>
<reference evidence="3 4" key="1">
    <citation type="submission" date="2019-06" db="EMBL/GenBank/DDBJ databases">
        <title>Persicimonas caeni gen. nov., sp. nov., a predatory bacterium isolated from solar saltern.</title>
        <authorList>
            <person name="Wang S."/>
        </authorList>
    </citation>
    <scope>NUCLEOTIDE SEQUENCE [LARGE SCALE GENOMIC DNA]</scope>
    <source>
        <strain evidence="3 4">YN101</strain>
    </source>
</reference>
<feature type="compositionally biased region" description="Low complexity" evidence="1">
    <location>
        <begin position="553"/>
        <end position="562"/>
    </location>
</feature>
<protein>
    <recommendedName>
        <fullName evidence="2">Type II secretion system protein GspE N-terminal domain-containing protein</fullName>
    </recommendedName>
</protein>
<dbReference type="Gene3D" id="3.30.300.160">
    <property type="entry name" value="Type II secretion system, protein E, N-terminal domain"/>
    <property type="match status" value="1"/>
</dbReference>
<feature type="compositionally biased region" description="Acidic residues" evidence="1">
    <location>
        <begin position="563"/>
        <end position="584"/>
    </location>
</feature>
<dbReference type="InterPro" id="IPR016024">
    <property type="entry name" value="ARM-type_fold"/>
</dbReference>
<feature type="compositionally biased region" description="Low complexity" evidence="1">
    <location>
        <begin position="417"/>
        <end position="426"/>
    </location>
</feature>
<dbReference type="InterPro" id="IPR037257">
    <property type="entry name" value="T2SS_E_N_sf"/>
</dbReference>
<organism evidence="3 4">
    <name type="scientific">Persicimonas caeni</name>
    <dbReference type="NCBI Taxonomy" id="2292766"/>
    <lineage>
        <taxon>Bacteria</taxon>
        <taxon>Deltaproteobacteria</taxon>
        <taxon>Bradymonadales</taxon>
        <taxon>Bradymonadaceae</taxon>
        <taxon>Persicimonas</taxon>
    </lineage>
</organism>
<accession>A0A5B8Y4V7</accession>
<evidence type="ECO:0000313" key="4">
    <source>
        <dbReference type="Proteomes" id="UP000315995"/>
    </source>
</evidence>
<dbReference type="Pfam" id="PF05157">
    <property type="entry name" value="MshEN"/>
    <property type="match status" value="1"/>
</dbReference>
<evidence type="ECO:0000256" key="1">
    <source>
        <dbReference type="SAM" id="MobiDB-lite"/>
    </source>
</evidence>
<feature type="compositionally biased region" description="Basic residues" evidence="1">
    <location>
        <begin position="601"/>
        <end position="612"/>
    </location>
</feature>
<dbReference type="SUPFAM" id="SSF160246">
    <property type="entry name" value="EspE N-terminal domain-like"/>
    <property type="match status" value="1"/>
</dbReference>
<feature type="region of interest" description="Disordered" evidence="1">
    <location>
        <begin position="381"/>
        <end position="632"/>
    </location>
</feature>
<feature type="compositionally biased region" description="Acidic residues" evidence="1">
    <location>
        <begin position="618"/>
        <end position="632"/>
    </location>
</feature>
<dbReference type="OrthoDB" id="5479536at2"/>
<dbReference type="InterPro" id="IPR011989">
    <property type="entry name" value="ARM-like"/>
</dbReference>
<dbReference type="Gene3D" id="1.25.10.10">
    <property type="entry name" value="Leucine-rich Repeat Variant"/>
    <property type="match status" value="1"/>
</dbReference>
<gene>
    <name evidence="3" type="ORF">FIV42_13635</name>
</gene>
<dbReference type="SUPFAM" id="SSF48371">
    <property type="entry name" value="ARM repeat"/>
    <property type="match status" value="1"/>
</dbReference>
<feature type="compositionally biased region" description="Acidic residues" evidence="1">
    <location>
        <begin position="507"/>
        <end position="531"/>
    </location>
</feature>
<feature type="compositionally biased region" description="Low complexity" evidence="1">
    <location>
        <begin position="485"/>
        <end position="501"/>
    </location>
</feature>
<keyword evidence="4" id="KW-1185">Reference proteome</keyword>
<sequence>MQFLLINSGQTPRQISSARGRDLSRGDSCATQRVLPLGTETQLTESLLDNIEIDPERVQRARQRAQDLDSDVVSQLLVAGDLAEKELLEALSEQTGLPAADPTDYTQVDRDAFETLDADLIRQHCIIPFRKHRRSLAVFVVEPLDQELLENIADEHSVTLSQFVWPRLRFTEALHTLLGDAADGWLANFMSETNRRVSFGGGVSSTGEHTEIDLDSLGVGWSREDTLEFLRNCYDRDALLHALLGFSSKWLDNRMVLVLGHERAQPYLVAGWPELSDDFRDIQTLRRVNIDVPPDAVLFDANHVGHSMAEMPEDVGLGQLFVELTLFPPDNLLVQTVRIGSRPSMAVIGEPRSDSIPSAGPLEEVARAVGDQLEELVRLAKARQLPPTSERIPALPESSEQAEAQSEDDPSPGAMPSLAEAASSASEPHEEVPDSPSATSFGIPFADAAPSLEEEPEEDKPGATAFGIPFADQADGDKSKSSQRSAVEVSSPGVGEESSVSIIQPVDLDEDEADGDGDEAEVPEAFEEADEDVRSTMSGGFSVAEFEQNLNPASSSAASAEASEADGDFPPSEAEDADDSDEDDKANAPMFQILRPVSLKGGRKSSKKKSKSSRAEESEPFEQPEVDAEDEPGAVFEPVKEAEAEAQPAVSQSTEQDDLFVERDIDVERFPSIEIEAPIHDDSTGFSGSDTSIVEELEEAADKLDNAQPHEAFVAAEQIAGFGKAAMALLEERFPGRLLVDRYQFTIETLPPVSEHGPVLAALAQAGEHAVPVAASYLGHTSVELRFYATYLFTKLPIEDVLDDFIPRLFDRDQQTRSIAKIVLLSQRRQPWFTKRVLPELYDVVASAAEDLKVEVSAQLLGALRERGAVPLLIDCLERFEGRVREDINKALREITYKNFVPSASEWKNWWVDAQHQSRHDWLVAALNSTSEEMRYLVFDEVQEFDELELNYHPDQPAKLRGRAQQELRQWLEDS</sequence>
<feature type="domain" description="Type II secretion system protein GspE N-terminal" evidence="2">
    <location>
        <begin position="96"/>
        <end position="177"/>
    </location>
</feature>
<name>A0A4Y6PTU9_PERCE</name>
<dbReference type="Proteomes" id="UP000315995">
    <property type="component" value="Chromosome"/>
</dbReference>
<evidence type="ECO:0000313" key="3">
    <source>
        <dbReference type="EMBL" id="QDG51751.1"/>
    </source>
</evidence>